<name>A0A6N8HX91_9FIRM</name>
<dbReference type="RefSeq" id="WP_156989966.1">
    <property type="nucleotide sequence ID" value="NZ_VWXL01000024.1"/>
</dbReference>
<gene>
    <name evidence="1" type="ORF">CAFE_09600</name>
</gene>
<dbReference type="Proteomes" id="UP000469440">
    <property type="component" value="Unassembled WGS sequence"/>
</dbReference>
<protein>
    <submittedName>
        <fullName evidence="1">Uncharacterized protein</fullName>
    </submittedName>
</protein>
<reference evidence="1 2" key="1">
    <citation type="submission" date="2019-09" db="EMBL/GenBank/DDBJ databases">
        <title>Genome sequence of Clostridium sp. EA1.</title>
        <authorList>
            <person name="Poehlein A."/>
            <person name="Bengelsdorf F.R."/>
            <person name="Daniel R."/>
        </authorList>
    </citation>
    <scope>NUCLEOTIDE SEQUENCE [LARGE SCALE GENOMIC DNA]</scope>
    <source>
        <strain evidence="1 2">EA1</strain>
    </source>
</reference>
<comment type="caution">
    <text evidence="1">The sequence shown here is derived from an EMBL/GenBank/DDBJ whole genome shotgun (WGS) entry which is preliminary data.</text>
</comment>
<evidence type="ECO:0000313" key="1">
    <source>
        <dbReference type="EMBL" id="MVB10278.1"/>
    </source>
</evidence>
<dbReference type="AlphaFoldDB" id="A0A6N8HX91"/>
<evidence type="ECO:0000313" key="2">
    <source>
        <dbReference type="Proteomes" id="UP000469440"/>
    </source>
</evidence>
<proteinExistence type="predicted"/>
<keyword evidence="2" id="KW-1185">Reference proteome</keyword>
<dbReference type="EMBL" id="VWXL01000024">
    <property type="protein sequence ID" value="MVB10278.1"/>
    <property type="molecule type" value="Genomic_DNA"/>
</dbReference>
<sequence length="111" mass="12710">MAVVVFFLIPPFTMAIRFHVFIYQDSHKNVYMMDSQNRLTTFWEGSSKANNKISSSDSQKIDPVDLLQNAIKNTVPNSDNFIVDKNSFTRGCYHILMLRKVDQDVSDSITA</sequence>
<accession>A0A6N8HX91</accession>
<organism evidence="1 2">
    <name type="scientific">Caproicibacter fermentans</name>
    <dbReference type="NCBI Taxonomy" id="2576756"/>
    <lineage>
        <taxon>Bacteria</taxon>
        <taxon>Bacillati</taxon>
        <taxon>Bacillota</taxon>
        <taxon>Clostridia</taxon>
        <taxon>Eubacteriales</taxon>
        <taxon>Acutalibacteraceae</taxon>
        <taxon>Caproicibacter</taxon>
    </lineage>
</organism>